<dbReference type="EMBL" id="DRZC01000033">
    <property type="protein sequence ID" value="HHQ80360.1"/>
    <property type="molecule type" value="Genomic_DNA"/>
</dbReference>
<protein>
    <submittedName>
        <fullName evidence="1">Uncharacterized protein</fullName>
    </submittedName>
</protein>
<dbReference type="AlphaFoldDB" id="A0A7J3ZLP8"/>
<sequence length="137" mass="16551">MGSYIKVRVDEKKLREAIRSYLQDIYKYNRRIGGNYYLKPVHIVYKRGPEGEIKEYRYYGRYWYAVEYYGKSRGKSVIKWLYLGRNKPRGVPPPPKNPLEGLRYYTIRGEPRYLYVDSKTLERFSWFFEKVAPEGPL</sequence>
<gene>
    <name evidence="1" type="ORF">ENM78_02705</name>
</gene>
<evidence type="ECO:0000313" key="1">
    <source>
        <dbReference type="EMBL" id="HHQ80360.1"/>
    </source>
</evidence>
<accession>A0A7J3ZLP8</accession>
<comment type="caution">
    <text evidence="1">The sequence shown here is derived from an EMBL/GenBank/DDBJ whole genome shotgun (WGS) entry which is preliminary data.</text>
</comment>
<organism evidence="1">
    <name type="scientific">Fervidicoccus fontis</name>
    <dbReference type="NCBI Taxonomy" id="683846"/>
    <lineage>
        <taxon>Archaea</taxon>
        <taxon>Thermoproteota</taxon>
        <taxon>Thermoprotei</taxon>
        <taxon>Fervidicoccales</taxon>
        <taxon>Fervidicoccaceae</taxon>
        <taxon>Fervidicoccus</taxon>
    </lineage>
</organism>
<name>A0A7J3ZLP8_9CREN</name>
<proteinExistence type="predicted"/>
<reference evidence="1" key="1">
    <citation type="journal article" date="2020" name="mSystems">
        <title>Genome- and Community-Level Interaction Insights into Carbon Utilization and Element Cycling Functions of Hydrothermarchaeota in Hydrothermal Sediment.</title>
        <authorList>
            <person name="Zhou Z."/>
            <person name="Liu Y."/>
            <person name="Xu W."/>
            <person name="Pan J."/>
            <person name="Luo Z.H."/>
            <person name="Li M."/>
        </authorList>
    </citation>
    <scope>NUCLEOTIDE SEQUENCE [LARGE SCALE GENOMIC DNA]</scope>
    <source>
        <strain evidence="1">SpSt-1116</strain>
    </source>
</reference>